<feature type="non-terminal residue" evidence="2">
    <location>
        <position position="393"/>
    </location>
</feature>
<comment type="caution">
    <text evidence="2">The sequence shown here is derived from an EMBL/GenBank/DDBJ whole genome shotgun (WGS) entry which is preliminary data.</text>
</comment>
<gene>
    <name evidence="2" type="ORF">LCGC14_2867990</name>
</gene>
<evidence type="ECO:0000313" key="2">
    <source>
        <dbReference type="EMBL" id="KKK76010.1"/>
    </source>
</evidence>
<protein>
    <recommendedName>
        <fullName evidence="1">Hydrazine synthase alpha subunit middle domain-containing protein</fullName>
    </recommendedName>
</protein>
<dbReference type="InterPro" id="IPR040698">
    <property type="entry name" value="HZS_alpha_mid"/>
</dbReference>
<reference evidence="2" key="1">
    <citation type="journal article" date="2015" name="Nature">
        <title>Complex archaea that bridge the gap between prokaryotes and eukaryotes.</title>
        <authorList>
            <person name="Spang A."/>
            <person name="Saw J.H."/>
            <person name="Jorgensen S.L."/>
            <person name="Zaremba-Niedzwiedzka K."/>
            <person name="Martijn J."/>
            <person name="Lind A.E."/>
            <person name="van Eijk R."/>
            <person name="Schleper C."/>
            <person name="Guy L."/>
            <person name="Ettema T.J."/>
        </authorList>
    </citation>
    <scope>NUCLEOTIDE SEQUENCE</scope>
</reference>
<feature type="non-terminal residue" evidence="2">
    <location>
        <position position="1"/>
    </location>
</feature>
<name>A0A0F8YQH8_9ZZZZ</name>
<organism evidence="2">
    <name type="scientific">marine sediment metagenome</name>
    <dbReference type="NCBI Taxonomy" id="412755"/>
    <lineage>
        <taxon>unclassified sequences</taxon>
        <taxon>metagenomes</taxon>
        <taxon>ecological metagenomes</taxon>
    </lineage>
</organism>
<dbReference type="EMBL" id="LAZR01055601">
    <property type="protein sequence ID" value="KKK76010.1"/>
    <property type="molecule type" value="Genomic_DNA"/>
</dbReference>
<proteinExistence type="predicted"/>
<sequence>ACYLPDGGICFASTRSEHGVLCASSHYLSCTNLFRMGGDGRSMRALSYGALSEFTPTMMEDGRILYNRWEYVYKGIAAVQSLWLMRPDGSVGREFYGDNIANPGVLWQARQVPDRPDLAVCIGCGHEPLGVGAVILLDQSEVKRTPDAMRSITPDVKTEGLRGIYHLRNNHWREDWFGPLYADPYPLSDKFFLVACNETTRYNDPSGYGIYLLDTFGNRVPVYADPEISCWQPMLLRPRTIPSVIPSVSPSVSPSAISSHIPSGVVANTSRAKDPAGETATVYIADVYRGLVGVERGAVKYLRVMEQIPRPWSCEMNREGDAGPGHLAAVSLSTHIWIGVLHGVVPIADDGSAHFVVPANRNIFFQVLDGDFMQVQGMRTFVNFVPGETRSCV</sequence>
<accession>A0A0F8YQH8</accession>
<dbReference type="Pfam" id="PF18582">
    <property type="entry name" value="HZS_alpha"/>
    <property type="match status" value="1"/>
</dbReference>
<evidence type="ECO:0000259" key="1">
    <source>
        <dbReference type="Pfam" id="PF18582"/>
    </source>
</evidence>
<feature type="domain" description="Hydrazine synthase alpha subunit middle" evidence="1">
    <location>
        <begin position="297"/>
        <end position="393"/>
    </location>
</feature>
<dbReference type="AlphaFoldDB" id="A0A0F8YQH8"/>